<sequence>MKLFLKSLLTLFFAITTIFFALRLTPGDPVERLLGPEAKVEEVQKVRADFGLDKSIPAQYVDFAEGILTFDLGKSYVKKKPVVNLIQEHLSPTLVLALISIILATPIGVIVGVVAAVKKSKLPDTSIRVLTLTLLSFPIFSLAPMLVLVFSIWLGIFPVSQWLSYKHMVIPVVTLVLPLSSVIVRVMRNKYLEEESQLWVLVLNAKGLSSRAVIYRLIKICMPTILNVVAIQLSVVLAGTVITETIFDIPGLGSLLFEAINNRDYPLVQGVIAYSTVIYMLVYVMVDYVNEKLDPRIA</sequence>
<evidence type="ECO:0000259" key="8">
    <source>
        <dbReference type="PROSITE" id="PS50928"/>
    </source>
</evidence>
<dbReference type="InterPro" id="IPR045621">
    <property type="entry name" value="BPD_transp_1_N"/>
</dbReference>
<feature type="transmembrane region" description="Helical" evidence="7">
    <location>
        <begin position="168"/>
        <end position="187"/>
    </location>
</feature>
<evidence type="ECO:0000256" key="6">
    <source>
        <dbReference type="ARBA" id="ARBA00023136"/>
    </source>
</evidence>
<keyword evidence="5 7" id="KW-1133">Transmembrane helix</keyword>
<dbReference type="InterPro" id="IPR000515">
    <property type="entry name" value="MetI-like"/>
</dbReference>
<protein>
    <submittedName>
        <fullName evidence="9">ABC transporter permease</fullName>
    </submittedName>
</protein>
<evidence type="ECO:0000313" key="10">
    <source>
        <dbReference type="Proteomes" id="UP000443582"/>
    </source>
</evidence>
<proteinExistence type="inferred from homology"/>
<feature type="domain" description="ABC transmembrane type-1" evidence="8">
    <location>
        <begin position="90"/>
        <end position="290"/>
    </location>
</feature>
<comment type="caution">
    <text evidence="9">The sequence shown here is derived from an EMBL/GenBank/DDBJ whole genome shotgun (WGS) entry which is preliminary data.</text>
</comment>
<feature type="transmembrane region" description="Helical" evidence="7">
    <location>
        <begin position="129"/>
        <end position="156"/>
    </location>
</feature>
<evidence type="ECO:0000256" key="3">
    <source>
        <dbReference type="ARBA" id="ARBA00022475"/>
    </source>
</evidence>
<dbReference type="Proteomes" id="UP000443582">
    <property type="component" value="Unassembled WGS sequence"/>
</dbReference>
<dbReference type="RefSeq" id="WP_114705830.1">
    <property type="nucleotide sequence ID" value="NZ_QDKL01000001.1"/>
</dbReference>
<feature type="transmembrane region" description="Helical" evidence="7">
    <location>
        <begin position="94"/>
        <end position="117"/>
    </location>
</feature>
<dbReference type="SUPFAM" id="SSF161098">
    <property type="entry name" value="MetI-like"/>
    <property type="match status" value="1"/>
</dbReference>
<dbReference type="PANTHER" id="PTHR43163:SF6">
    <property type="entry name" value="DIPEPTIDE TRANSPORT SYSTEM PERMEASE PROTEIN DPPB-RELATED"/>
    <property type="match status" value="1"/>
</dbReference>
<keyword evidence="2 7" id="KW-0813">Transport</keyword>
<keyword evidence="6 7" id="KW-0472">Membrane</keyword>
<comment type="subcellular location">
    <subcellularLocation>
        <location evidence="1 7">Cell membrane</location>
        <topology evidence="1 7">Multi-pass membrane protein</topology>
    </subcellularLocation>
</comment>
<dbReference type="PANTHER" id="PTHR43163">
    <property type="entry name" value="DIPEPTIDE TRANSPORT SYSTEM PERMEASE PROTEIN DPPB-RELATED"/>
    <property type="match status" value="1"/>
</dbReference>
<name>A0ABY0IIV1_9BACT</name>
<dbReference type="Pfam" id="PF00528">
    <property type="entry name" value="BPD_transp_1"/>
    <property type="match status" value="1"/>
</dbReference>
<evidence type="ECO:0000256" key="5">
    <source>
        <dbReference type="ARBA" id="ARBA00022989"/>
    </source>
</evidence>
<dbReference type="Gene3D" id="1.10.3720.10">
    <property type="entry name" value="MetI-like"/>
    <property type="match status" value="1"/>
</dbReference>
<evidence type="ECO:0000256" key="1">
    <source>
        <dbReference type="ARBA" id="ARBA00004651"/>
    </source>
</evidence>
<feature type="transmembrane region" description="Helical" evidence="7">
    <location>
        <begin position="267"/>
        <end position="286"/>
    </location>
</feature>
<gene>
    <name evidence="9" type="ORF">DAY19_03680</name>
</gene>
<dbReference type="PROSITE" id="PS50928">
    <property type="entry name" value="ABC_TM1"/>
    <property type="match status" value="1"/>
</dbReference>
<evidence type="ECO:0000313" key="9">
    <source>
        <dbReference type="EMBL" id="RZF22886.1"/>
    </source>
</evidence>
<keyword evidence="3" id="KW-1003">Cell membrane</keyword>
<evidence type="ECO:0000256" key="7">
    <source>
        <dbReference type="RuleBase" id="RU363032"/>
    </source>
</evidence>
<organism evidence="9 10">
    <name type="scientific">Halobacteriovorax vibrionivorans</name>
    <dbReference type="NCBI Taxonomy" id="2152716"/>
    <lineage>
        <taxon>Bacteria</taxon>
        <taxon>Pseudomonadati</taxon>
        <taxon>Bdellovibrionota</taxon>
        <taxon>Bacteriovoracia</taxon>
        <taxon>Bacteriovoracales</taxon>
        <taxon>Halobacteriovoraceae</taxon>
        <taxon>Halobacteriovorax</taxon>
    </lineage>
</organism>
<dbReference type="InterPro" id="IPR035906">
    <property type="entry name" value="MetI-like_sf"/>
</dbReference>
<feature type="transmembrane region" description="Helical" evidence="7">
    <location>
        <begin position="225"/>
        <end position="247"/>
    </location>
</feature>
<keyword evidence="4 7" id="KW-0812">Transmembrane</keyword>
<dbReference type="Pfam" id="PF19300">
    <property type="entry name" value="BPD_transp_1_N"/>
    <property type="match status" value="1"/>
</dbReference>
<accession>A0ABY0IIV1</accession>
<evidence type="ECO:0000256" key="2">
    <source>
        <dbReference type="ARBA" id="ARBA00022448"/>
    </source>
</evidence>
<comment type="similarity">
    <text evidence="7">Belongs to the binding-protein-dependent transport system permease family.</text>
</comment>
<dbReference type="CDD" id="cd06261">
    <property type="entry name" value="TM_PBP2"/>
    <property type="match status" value="1"/>
</dbReference>
<keyword evidence="10" id="KW-1185">Reference proteome</keyword>
<evidence type="ECO:0000256" key="4">
    <source>
        <dbReference type="ARBA" id="ARBA00022692"/>
    </source>
</evidence>
<dbReference type="EMBL" id="QDKL01000001">
    <property type="protein sequence ID" value="RZF22886.1"/>
    <property type="molecule type" value="Genomic_DNA"/>
</dbReference>
<reference evidence="10" key="1">
    <citation type="journal article" date="2019" name="Int. J. Syst. Evol. Microbiol.">
        <title>Halobacteriovorax valvorus sp. nov., a novel prokaryotic predator isolated from coastal seawater of China.</title>
        <authorList>
            <person name="Chen M.-X."/>
        </authorList>
    </citation>
    <scope>NUCLEOTIDE SEQUENCE [LARGE SCALE GENOMIC DNA]</scope>
    <source>
        <strain evidence="10">BL9</strain>
    </source>
</reference>